<accession>A0A832A224</accession>
<evidence type="ECO:0000256" key="8">
    <source>
        <dbReference type="HAMAP-Rule" id="MF_00101"/>
    </source>
</evidence>
<sequence length="134" mass="14602">MGVYGIGIDMVRIDRMEAGLARWGDRFLEKVFTAFEKQACGAKKNRAACLAMRFAAKEAFAKAVGTGVRAPLFWKDMEIRNDPSGKPLLILSERAQAFVHALGVHAWHISLTDDGLYGAAVALLETNDPPTPLA</sequence>
<feature type="domain" description="4'-phosphopantetheinyl transferase" evidence="9">
    <location>
        <begin position="5"/>
        <end position="101"/>
    </location>
</feature>
<keyword evidence="8" id="KW-0963">Cytoplasm</keyword>
<evidence type="ECO:0000256" key="1">
    <source>
        <dbReference type="ARBA" id="ARBA00022516"/>
    </source>
</evidence>
<dbReference type="GO" id="GO:0005737">
    <property type="term" value="C:cytoplasm"/>
    <property type="evidence" value="ECO:0007669"/>
    <property type="project" value="UniProtKB-SubCell"/>
</dbReference>
<dbReference type="InterPro" id="IPR002582">
    <property type="entry name" value="ACPS"/>
</dbReference>
<dbReference type="EMBL" id="DSTK01000037">
    <property type="protein sequence ID" value="HFK98098.1"/>
    <property type="molecule type" value="Genomic_DNA"/>
</dbReference>
<feature type="binding site" evidence="8">
    <location>
        <position position="58"/>
    </location>
    <ligand>
        <name>Mg(2+)</name>
        <dbReference type="ChEBI" id="CHEBI:18420"/>
    </ligand>
</feature>
<dbReference type="GO" id="GO:0000287">
    <property type="term" value="F:magnesium ion binding"/>
    <property type="evidence" value="ECO:0007669"/>
    <property type="project" value="UniProtKB-UniRule"/>
</dbReference>
<keyword evidence="6 8" id="KW-0443">Lipid metabolism</keyword>
<keyword evidence="4 8" id="KW-0276">Fatty acid metabolism</keyword>
<keyword evidence="1 8" id="KW-0444">Lipid biosynthesis</keyword>
<comment type="catalytic activity">
    <reaction evidence="8">
        <text>apo-[ACP] + CoA = holo-[ACP] + adenosine 3',5'-bisphosphate + H(+)</text>
        <dbReference type="Rhea" id="RHEA:12068"/>
        <dbReference type="Rhea" id="RHEA-COMP:9685"/>
        <dbReference type="Rhea" id="RHEA-COMP:9690"/>
        <dbReference type="ChEBI" id="CHEBI:15378"/>
        <dbReference type="ChEBI" id="CHEBI:29999"/>
        <dbReference type="ChEBI" id="CHEBI:57287"/>
        <dbReference type="ChEBI" id="CHEBI:58343"/>
        <dbReference type="ChEBI" id="CHEBI:64479"/>
        <dbReference type="EC" id="2.7.8.7"/>
    </reaction>
</comment>
<dbReference type="InterPro" id="IPR037143">
    <property type="entry name" value="4-PPantetheinyl_Trfase_dom_sf"/>
</dbReference>
<feature type="binding site" evidence="8">
    <location>
        <position position="9"/>
    </location>
    <ligand>
        <name>Mg(2+)</name>
        <dbReference type="ChEBI" id="CHEBI:18420"/>
    </ligand>
</feature>
<dbReference type="GO" id="GO:0008897">
    <property type="term" value="F:holo-[acyl-carrier-protein] synthase activity"/>
    <property type="evidence" value="ECO:0007669"/>
    <property type="project" value="UniProtKB-UniRule"/>
</dbReference>
<proteinExistence type="inferred from homology"/>
<evidence type="ECO:0000256" key="7">
    <source>
        <dbReference type="ARBA" id="ARBA00023160"/>
    </source>
</evidence>
<gene>
    <name evidence="8 10" type="primary">acpS</name>
    <name evidence="10" type="ORF">ENS06_12370</name>
</gene>
<dbReference type="NCBIfam" id="TIGR00556">
    <property type="entry name" value="pantethn_trn"/>
    <property type="match status" value="1"/>
</dbReference>
<keyword evidence="5 8" id="KW-0460">Magnesium</keyword>
<dbReference type="Pfam" id="PF01648">
    <property type="entry name" value="ACPS"/>
    <property type="match status" value="1"/>
</dbReference>
<keyword evidence="2 8" id="KW-0808">Transferase</keyword>
<comment type="cofactor">
    <cofactor evidence="8">
        <name>Mg(2+)</name>
        <dbReference type="ChEBI" id="CHEBI:18420"/>
    </cofactor>
</comment>
<comment type="function">
    <text evidence="8">Transfers the 4'-phosphopantetheine moiety from coenzyme A to a Ser of acyl-carrier-protein.</text>
</comment>
<dbReference type="Gene3D" id="3.90.470.20">
    <property type="entry name" value="4'-phosphopantetheinyl transferase domain"/>
    <property type="match status" value="1"/>
</dbReference>
<evidence type="ECO:0000256" key="3">
    <source>
        <dbReference type="ARBA" id="ARBA00022723"/>
    </source>
</evidence>
<evidence type="ECO:0000259" key="9">
    <source>
        <dbReference type="Pfam" id="PF01648"/>
    </source>
</evidence>
<dbReference type="HAMAP" id="MF_00101">
    <property type="entry name" value="AcpS"/>
    <property type="match status" value="1"/>
</dbReference>
<comment type="caution">
    <text evidence="10">The sequence shown here is derived from an EMBL/GenBank/DDBJ whole genome shotgun (WGS) entry which is preliminary data.</text>
</comment>
<evidence type="ECO:0000256" key="6">
    <source>
        <dbReference type="ARBA" id="ARBA00023098"/>
    </source>
</evidence>
<dbReference type="EC" id="2.7.8.7" evidence="8"/>
<evidence type="ECO:0000313" key="10">
    <source>
        <dbReference type="EMBL" id="HFK98098.1"/>
    </source>
</evidence>
<dbReference type="GO" id="GO:0006633">
    <property type="term" value="P:fatty acid biosynthetic process"/>
    <property type="evidence" value="ECO:0007669"/>
    <property type="project" value="UniProtKB-UniRule"/>
</dbReference>
<comment type="subcellular location">
    <subcellularLocation>
        <location evidence="8">Cytoplasm</location>
    </subcellularLocation>
</comment>
<keyword evidence="7 8" id="KW-0275">Fatty acid biosynthesis</keyword>
<dbReference type="AlphaFoldDB" id="A0A832A224"/>
<name>A0A832A224_9BACT</name>
<dbReference type="SUPFAM" id="SSF56214">
    <property type="entry name" value="4'-phosphopantetheinyl transferase"/>
    <property type="match status" value="1"/>
</dbReference>
<evidence type="ECO:0000256" key="4">
    <source>
        <dbReference type="ARBA" id="ARBA00022832"/>
    </source>
</evidence>
<reference evidence="10" key="1">
    <citation type="journal article" date="2020" name="mSystems">
        <title>Genome- and Community-Level Interaction Insights into Carbon Utilization and Element Cycling Functions of Hydrothermarchaeota in Hydrothermal Sediment.</title>
        <authorList>
            <person name="Zhou Z."/>
            <person name="Liu Y."/>
            <person name="Xu W."/>
            <person name="Pan J."/>
            <person name="Luo Z.H."/>
            <person name="Li M."/>
        </authorList>
    </citation>
    <scope>NUCLEOTIDE SEQUENCE [LARGE SCALE GENOMIC DNA]</scope>
    <source>
        <strain evidence="10">SpSt-456</strain>
    </source>
</reference>
<organism evidence="10">
    <name type="scientific">Desulfacinum infernum</name>
    <dbReference type="NCBI Taxonomy" id="35837"/>
    <lineage>
        <taxon>Bacteria</taxon>
        <taxon>Pseudomonadati</taxon>
        <taxon>Thermodesulfobacteriota</taxon>
        <taxon>Syntrophobacteria</taxon>
        <taxon>Syntrophobacterales</taxon>
        <taxon>Syntrophobacteraceae</taxon>
        <taxon>Desulfacinum</taxon>
    </lineage>
</organism>
<dbReference type="NCBIfam" id="TIGR00516">
    <property type="entry name" value="acpS"/>
    <property type="match status" value="1"/>
</dbReference>
<comment type="similarity">
    <text evidence="8">Belongs to the P-Pant transferase superfamily. AcpS family.</text>
</comment>
<keyword evidence="3 8" id="KW-0479">Metal-binding</keyword>
<dbReference type="InterPro" id="IPR004568">
    <property type="entry name" value="Ppantetheine-prot_Trfase_dom"/>
</dbReference>
<dbReference type="InterPro" id="IPR008278">
    <property type="entry name" value="4-PPantetheinyl_Trfase_dom"/>
</dbReference>
<evidence type="ECO:0000256" key="2">
    <source>
        <dbReference type="ARBA" id="ARBA00022679"/>
    </source>
</evidence>
<protein>
    <recommendedName>
        <fullName evidence="8">Holo-[acyl-carrier-protein] synthase</fullName>
        <shortName evidence="8">Holo-ACP synthase</shortName>
        <ecNumber evidence="8">2.7.8.7</ecNumber>
    </recommendedName>
    <alternativeName>
        <fullName evidence="8">4'-phosphopantetheinyl transferase AcpS</fullName>
    </alternativeName>
</protein>
<evidence type="ECO:0000256" key="5">
    <source>
        <dbReference type="ARBA" id="ARBA00022842"/>
    </source>
</evidence>